<dbReference type="Proteomes" id="UP001183420">
    <property type="component" value="Unassembled WGS sequence"/>
</dbReference>
<keyword evidence="1" id="KW-1133">Transmembrane helix</keyword>
<sequence>MSFLVTWAQLIAVAMLATLVVFSALLAFLLRFVAHVRAAKDNGRPAEGSGR</sequence>
<keyword evidence="3" id="KW-1185">Reference proteome</keyword>
<gene>
    <name evidence="2" type="ORF">RNC47_03530</name>
</gene>
<evidence type="ECO:0000256" key="1">
    <source>
        <dbReference type="SAM" id="Phobius"/>
    </source>
</evidence>
<comment type="caution">
    <text evidence="2">The sequence shown here is derived from an EMBL/GenBank/DDBJ whole genome shotgun (WGS) entry which is preliminary data.</text>
</comment>
<dbReference type="RefSeq" id="WP_311595392.1">
    <property type="nucleotide sequence ID" value="NZ_JAVREM010000002.1"/>
</dbReference>
<keyword evidence="1" id="KW-0812">Transmembrane</keyword>
<proteinExistence type="predicted"/>
<feature type="transmembrane region" description="Helical" evidence="1">
    <location>
        <begin position="6"/>
        <end position="30"/>
    </location>
</feature>
<protein>
    <submittedName>
        <fullName evidence="2">Uncharacterized protein</fullName>
    </submittedName>
</protein>
<dbReference type="EMBL" id="JAVREM010000002">
    <property type="protein sequence ID" value="MDT0317409.1"/>
    <property type="molecule type" value="Genomic_DNA"/>
</dbReference>
<accession>A0ABU2LIJ5</accession>
<keyword evidence="1" id="KW-0472">Membrane</keyword>
<reference evidence="3" key="1">
    <citation type="submission" date="2023-07" db="EMBL/GenBank/DDBJ databases">
        <title>30 novel species of actinomycetes from the DSMZ collection.</title>
        <authorList>
            <person name="Nouioui I."/>
        </authorList>
    </citation>
    <scope>NUCLEOTIDE SEQUENCE [LARGE SCALE GENOMIC DNA]</scope>
    <source>
        <strain evidence="3">DSM 44918</strain>
    </source>
</reference>
<organism evidence="2 3">
    <name type="scientific">Streptomyces millisiae</name>
    <dbReference type="NCBI Taxonomy" id="3075542"/>
    <lineage>
        <taxon>Bacteria</taxon>
        <taxon>Bacillati</taxon>
        <taxon>Actinomycetota</taxon>
        <taxon>Actinomycetes</taxon>
        <taxon>Kitasatosporales</taxon>
        <taxon>Streptomycetaceae</taxon>
        <taxon>Streptomyces</taxon>
    </lineage>
</organism>
<name>A0ABU2LIJ5_9ACTN</name>
<evidence type="ECO:0000313" key="3">
    <source>
        <dbReference type="Proteomes" id="UP001183420"/>
    </source>
</evidence>
<evidence type="ECO:0000313" key="2">
    <source>
        <dbReference type="EMBL" id="MDT0317409.1"/>
    </source>
</evidence>